<dbReference type="Proteomes" id="UP000799536">
    <property type="component" value="Unassembled WGS sequence"/>
</dbReference>
<sequence>MLHWHVPSSGLLHDPECILERMRSNTLLERQGPLKDSRESRMNLYPEKRNIQYRHATYAAITAPRGRNSGWIPRYWKREIAAQFELHIAARFELHIAARFDCILQHGLSCILQHGLSCILQHSSLPAQTDGDESSGTPAVGEAKGFAMGLSQGLLSFRSGDVNQNSGR</sequence>
<accession>A0A9P4JEV8</accession>
<evidence type="ECO:0000313" key="1">
    <source>
        <dbReference type="EMBL" id="KAF2197865.1"/>
    </source>
</evidence>
<name>A0A9P4JEV8_9PLEO</name>
<reference evidence="1" key="1">
    <citation type="journal article" date="2020" name="Stud. Mycol.">
        <title>101 Dothideomycetes genomes: a test case for predicting lifestyles and emergence of pathogens.</title>
        <authorList>
            <person name="Haridas S."/>
            <person name="Albert R."/>
            <person name="Binder M."/>
            <person name="Bloem J."/>
            <person name="Labutti K."/>
            <person name="Salamov A."/>
            <person name="Andreopoulos B."/>
            <person name="Baker S."/>
            <person name="Barry K."/>
            <person name="Bills G."/>
            <person name="Bluhm B."/>
            <person name="Cannon C."/>
            <person name="Castanera R."/>
            <person name="Culley D."/>
            <person name="Daum C."/>
            <person name="Ezra D."/>
            <person name="Gonzalez J."/>
            <person name="Henrissat B."/>
            <person name="Kuo A."/>
            <person name="Liang C."/>
            <person name="Lipzen A."/>
            <person name="Lutzoni F."/>
            <person name="Magnuson J."/>
            <person name="Mondo S."/>
            <person name="Nolan M."/>
            <person name="Ohm R."/>
            <person name="Pangilinan J."/>
            <person name="Park H.-J."/>
            <person name="Ramirez L."/>
            <person name="Alfaro M."/>
            <person name="Sun H."/>
            <person name="Tritt A."/>
            <person name="Yoshinaga Y."/>
            <person name="Zwiers L.-H."/>
            <person name="Turgeon B."/>
            <person name="Goodwin S."/>
            <person name="Spatafora J."/>
            <person name="Crous P."/>
            <person name="Grigoriev I."/>
        </authorList>
    </citation>
    <scope>NUCLEOTIDE SEQUENCE</scope>
    <source>
        <strain evidence="1">ATCC 74209</strain>
    </source>
</reference>
<protein>
    <submittedName>
        <fullName evidence="1">Uncharacterized protein</fullName>
    </submittedName>
</protein>
<evidence type="ECO:0000313" key="2">
    <source>
        <dbReference type="Proteomes" id="UP000799536"/>
    </source>
</evidence>
<keyword evidence="2" id="KW-1185">Reference proteome</keyword>
<comment type="caution">
    <text evidence="1">The sequence shown here is derived from an EMBL/GenBank/DDBJ whole genome shotgun (WGS) entry which is preliminary data.</text>
</comment>
<proteinExistence type="predicted"/>
<dbReference type="AlphaFoldDB" id="A0A9P4JEV8"/>
<gene>
    <name evidence="1" type="ORF">GQ43DRAFT_185751</name>
</gene>
<dbReference type="EMBL" id="ML994191">
    <property type="protein sequence ID" value="KAF2197865.1"/>
    <property type="molecule type" value="Genomic_DNA"/>
</dbReference>
<organism evidence="1 2">
    <name type="scientific">Delitschia confertaspora ATCC 74209</name>
    <dbReference type="NCBI Taxonomy" id="1513339"/>
    <lineage>
        <taxon>Eukaryota</taxon>
        <taxon>Fungi</taxon>
        <taxon>Dikarya</taxon>
        <taxon>Ascomycota</taxon>
        <taxon>Pezizomycotina</taxon>
        <taxon>Dothideomycetes</taxon>
        <taxon>Pleosporomycetidae</taxon>
        <taxon>Pleosporales</taxon>
        <taxon>Delitschiaceae</taxon>
        <taxon>Delitschia</taxon>
    </lineage>
</organism>